<name>A0ABU8S3I5_9SPHN</name>
<evidence type="ECO:0000313" key="1">
    <source>
        <dbReference type="EMBL" id="MEJ5979522.1"/>
    </source>
</evidence>
<organism evidence="1 2">
    <name type="scientific">Novosphingobium anseongense</name>
    <dbReference type="NCBI Taxonomy" id="3133436"/>
    <lineage>
        <taxon>Bacteria</taxon>
        <taxon>Pseudomonadati</taxon>
        <taxon>Pseudomonadota</taxon>
        <taxon>Alphaproteobacteria</taxon>
        <taxon>Sphingomonadales</taxon>
        <taxon>Sphingomonadaceae</taxon>
        <taxon>Novosphingobium</taxon>
    </lineage>
</organism>
<gene>
    <name evidence="1" type="ORF">WG901_22905</name>
</gene>
<proteinExistence type="predicted"/>
<dbReference type="Proteomes" id="UP001361239">
    <property type="component" value="Unassembled WGS sequence"/>
</dbReference>
<evidence type="ECO:0000313" key="2">
    <source>
        <dbReference type="Proteomes" id="UP001361239"/>
    </source>
</evidence>
<accession>A0ABU8S3I5</accession>
<sequence>MIFEMHLVSSSERMIKRNSLVSTIELACNSKKYSLVIIKEKTLFTPGWYDFYAEPGSVTTEILSQVARSKGFRPESMETPAIMAVGYFGDANAFDCISTKMKQKGYEGHFILNDDLEHGFEWVNQG</sequence>
<dbReference type="RefSeq" id="WP_339589463.1">
    <property type="nucleotide sequence ID" value="NZ_JBBHJZ010000009.1"/>
</dbReference>
<reference evidence="1 2" key="1">
    <citation type="submission" date="2024-03" db="EMBL/GenBank/DDBJ databases">
        <authorList>
            <person name="Jo J.-H."/>
        </authorList>
    </citation>
    <scope>NUCLEOTIDE SEQUENCE [LARGE SCALE GENOMIC DNA]</scope>
    <source>
        <strain evidence="1 2">PS1R-30</strain>
    </source>
</reference>
<protein>
    <submittedName>
        <fullName evidence="1">Uncharacterized protein</fullName>
    </submittedName>
</protein>
<keyword evidence="2" id="KW-1185">Reference proteome</keyword>
<comment type="caution">
    <text evidence="1">The sequence shown here is derived from an EMBL/GenBank/DDBJ whole genome shotgun (WGS) entry which is preliminary data.</text>
</comment>
<dbReference type="EMBL" id="JBBHJZ010000009">
    <property type="protein sequence ID" value="MEJ5979522.1"/>
    <property type="molecule type" value="Genomic_DNA"/>
</dbReference>